<organism evidence="4">
    <name type="scientific">Candidatus Methanomethylicus mesodigestus</name>
    <dbReference type="NCBI Taxonomy" id="1867258"/>
    <lineage>
        <taxon>Archaea</taxon>
        <taxon>Thermoproteota</taxon>
        <taxon>Methanosuratincolia</taxon>
        <taxon>Candidatus Methanomethylicales</taxon>
        <taxon>Candidatus Methanomethylicaceae</taxon>
        <taxon>Candidatus Methanomethylicus</taxon>
    </lineage>
</organism>
<feature type="domain" description="Transglutaminase-like" evidence="3">
    <location>
        <begin position="137"/>
        <end position="267"/>
    </location>
</feature>
<evidence type="ECO:0000313" key="4">
    <source>
        <dbReference type="EMBL" id="HFK20457.1"/>
    </source>
</evidence>
<dbReference type="InterPro" id="IPR007562">
    <property type="entry name" value="Transglutaminase-like_domain"/>
</dbReference>
<dbReference type="Gene3D" id="3.10.620.30">
    <property type="match status" value="1"/>
</dbReference>
<feature type="coiled-coil region" evidence="2">
    <location>
        <begin position="35"/>
        <end position="62"/>
    </location>
</feature>
<accession>A0A7C3J4A4</accession>
<dbReference type="EMBL" id="DSTX01000005">
    <property type="protein sequence ID" value="HFK20457.1"/>
    <property type="molecule type" value="Genomic_DNA"/>
</dbReference>
<evidence type="ECO:0000256" key="2">
    <source>
        <dbReference type="SAM" id="Coils"/>
    </source>
</evidence>
<evidence type="ECO:0000256" key="1">
    <source>
        <dbReference type="ARBA" id="ARBA00007458"/>
    </source>
</evidence>
<evidence type="ECO:0000259" key="3">
    <source>
        <dbReference type="Pfam" id="PF04473"/>
    </source>
</evidence>
<reference evidence="4" key="1">
    <citation type="journal article" date="2020" name="mSystems">
        <title>Genome- and Community-Level Interaction Insights into Carbon Utilization and Element Cycling Functions of Hydrothermarchaeota in Hydrothermal Sediment.</title>
        <authorList>
            <person name="Zhou Z."/>
            <person name="Liu Y."/>
            <person name="Xu W."/>
            <person name="Pan J."/>
            <person name="Luo Z.H."/>
            <person name="Li M."/>
        </authorList>
    </citation>
    <scope>NUCLEOTIDE SEQUENCE [LARGE SCALE GENOMIC DNA]</scope>
    <source>
        <strain evidence="4">SpSt-468</strain>
    </source>
</reference>
<protein>
    <recommendedName>
        <fullName evidence="3">Transglutaminase-like domain-containing protein</fullName>
    </recommendedName>
</protein>
<keyword evidence="2" id="KW-0175">Coiled coil</keyword>
<dbReference type="AlphaFoldDB" id="A0A7C3J4A4"/>
<name>A0A7C3J4A4_9CREN</name>
<dbReference type="Pfam" id="PF04473">
    <property type="entry name" value="DUF553"/>
    <property type="match status" value="1"/>
</dbReference>
<comment type="similarity">
    <text evidence="1">Belongs to the UPF0252 family.</text>
</comment>
<sequence length="332" mass="36673">MAMNKTIIITSILVVIFAGMAGMTFINSQMVSAQVDSLKAQLVDLQSSYSTLQNSHNRLQSEFNSLQTAYGISQSDLAVVQQQYDGINSAYNQLTNSIYQMRDNLKTYSDLTFSFSRVFSSNEYHDISSAVAIATGNNKDGWSSYQKIYNYIHNHIKYAYDVSAIILSYSSVTSTSGPLAGRELVTGISFQETNNYVQTPRQTLNLKQGDCEDQAVLCYMMIKYHMTQIQGTNYNLYLAEIRFNDGSGHVAVFLPVINGQLCIIDNAGNYLTSNWGSITQRNARTELHNYSNYWSSTSGIKSLTLYSVSANGGSYTVFATGSIDQVASALGA</sequence>
<gene>
    <name evidence="4" type="ORF">ENS19_04160</name>
</gene>
<proteinExistence type="inferred from homology"/>
<comment type="caution">
    <text evidence="4">The sequence shown here is derived from an EMBL/GenBank/DDBJ whole genome shotgun (WGS) entry which is preliminary data.</text>
</comment>